<dbReference type="SUPFAM" id="SSF63380">
    <property type="entry name" value="Riboflavin synthase domain-like"/>
    <property type="match status" value="1"/>
</dbReference>
<dbReference type="CDD" id="cd06193">
    <property type="entry name" value="siderophore_interacting"/>
    <property type="match status" value="1"/>
</dbReference>
<dbReference type="STRING" id="1461694.ATO9_07150"/>
<dbReference type="Gene3D" id="2.40.30.10">
    <property type="entry name" value="Translation factors"/>
    <property type="match status" value="1"/>
</dbReference>
<dbReference type="InterPro" id="IPR017938">
    <property type="entry name" value="Riboflavin_synthase-like_b-brl"/>
</dbReference>
<dbReference type="Proteomes" id="UP000030004">
    <property type="component" value="Unassembled WGS sequence"/>
</dbReference>
<dbReference type="OrthoDB" id="9814826at2"/>
<dbReference type="EMBL" id="AQQX01000002">
    <property type="protein sequence ID" value="KGM49780.1"/>
    <property type="molecule type" value="Genomic_DNA"/>
</dbReference>
<dbReference type="GO" id="GO:0016491">
    <property type="term" value="F:oxidoreductase activity"/>
    <property type="evidence" value="ECO:0007669"/>
    <property type="project" value="InterPro"/>
</dbReference>
<name>A0A0A0EHJ2_9RHOB</name>
<dbReference type="InterPro" id="IPR039261">
    <property type="entry name" value="FNR_nucleotide-bd"/>
</dbReference>
<sequence>MTHAAQTHAEQAYAAQATATFAGALPDDLIPHIAAHARAAELELEERESALIVTVPLAKVAMERGATDLRVRVDAVDAVSLQNIRDYLLHILDHVAPGLGPSADWQGDVARNRTPLNFATATVRGVRRVAPHFLRVEMACADTQRLDEGRGMHFSLLLPPEGRDPVWPRLDEAGRTIMPTGADQLHRAVYTFVDLDPVQGRFSFDIFEHEGGRATGWAQAAQPGQVVGITGPGSGDFPPGKDLLIAGDETALPAIRRILEHSAADRRGRIVLEVGTEADICDMPRPAGMDLTWLVRDRGEALWDVLATEPLPEGDDRYVWIAAEKDLVRKAKARFRDTLRIGPKDGYFAYYWEA</sequence>
<accession>A0A0A0EHJ2</accession>
<protein>
    <recommendedName>
        <fullName evidence="2">FAD-binding FR-type domain-containing protein</fullName>
    </recommendedName>
</protein>
<evidence type="ECO:0000259" key="2">
    <source>
        <dbReference type="PROSITE" id="PS51384"/>
    </source>
</evidence>
<organism evidence="3 4">
    <name type="scientific">Pseudooceanicola atlanticus</name>
    <dbReference type="NCBI Taxonomy" id="1461694"/>
    <lineage>
        <taxon>Bacteria</taxon>
        <taxon>Pseudomonadati</taxon>
        <taxon>Pseudomonadota</taxon>
        <taxon>Alphaproteobacteria</taxon>
        <taxon>Rhodobacterales</taxon>
        <taxon>Paracoccaceae</taxon>
        <taxon>Pseudooceanicola</taxon>
    </lineage>
</organism>
<dbReference type="InterPro" id="IPR007037">
    <property type="entry name" value="SIP_rossman_dom"/>
</dbReference>
<dbReference type="InterPro" id="IPR013113">
    <property type="entry name" value="SIP_FAD-bd"/>
</dbReference>
<comment type="similarity">
    <text evidence="1">Belongs to the SIP oxidoreductase family.</text>
</comment>
<dbReference type="PANTHER" id="PTHR30157">
    <property type="entry name" value="FERRIC REDUCTASE, NADPH-DEPENDENT"/>
    <property type="match status" value="1"/>
</dbReference>
<evidence type="ECO:0000256" key="1">
    <source>
        <dbReference type="ARBA" id="ARBA00035644"/>
    </source>
</evidence>
<dbReference type="InterPro" id="IPR017927">
    <property type="entry name" value="FAD-bd_FR_type"/>
</dbReference>
<dbReference type="Gene3D" id="3.40.50.80">
    <property type="entry name" value="Nucleotide-binding domain of ferredoxin-NADP reductase (FNR) module"/>
    <property type="match status" value="1"/>
</dbReference>
<dbReference type="eggNOG" id="COG2375">
    <property type="taxonomic scope" value="Bacteria"/>
</dbReference>
<dbReference type="Pfam" id="PF08021">
    <property type="entry name" value="FAD_binding_9"/>
    <property type="match status" value="1"/>
</dbReference>
<evidence type="ECO:0000313" key="4">
    <source>
        <dbReference type="Proteomes" id="UP000030004"/>
    </source>
</evidence>
<dbReference type="InterPro" id="IPR039374">
    <property type="entry name" value="SIP_fam"/>
</dbReference>
<comment type="caution">
    <text evidence="3">The sequence shown here is derived from an EMBL/GenBank/DDBJ whole genome shotgun (WGS) entry which is preliminary data.</text>
</comment>
<reference evidence="3 4" key="1">
    <citation type="journal article" date="2015" name="Antonie Van Leeuwenhoek">
        <title>Pseudooceanicola atlanticus gen. nov. sp. nov., isolated from surface seawater of the Atlantic Ocean and reclassification of Oceanicola batsensis, Oceanicola marinus, Oceanicola nitratireducens, Oceanicola nanhaiensis, Oceanicola antarcticus and Oceanicola flagellatus, as Pseudooceanicola batsensis comb. nov., Pseudooceanicola marinus comb. nov., Pseudooceanicola nitratireducens comb. nov., Pseudooceanicola nanhaiensis comb. nov., Pseudooceanicola antarcticus comb. nov., and Pseudooceanicola flagellatus comb. nov.</title>
        <authorList>
            <person name="Lai Q."/>
            <person name="Li G."/>
            <person name="Liu X."/>
            <person name="Du Y."/>
            <person name="Sun F."/>
            <person name="Shao Z."/>
        </authorList>
    </citation>
    <scope>NUCLEOTIDE SEQUENCE [LARGE SCALE GENOMIC DNA]</scope>
    <source>
        <strain evidence="3 4">22II-s11g</strain>
    </source>
</reference>
<dbReference type="PROSITE" id="PS51384">
    <property type="entry name" value="FAD_FR"/>
    <property type="match status" value="1"/>
</dbReference>
<evidence type="ECO:0000313" key="3">
    <source>
        <dbReference type="EMBL" id="KGM49780.1"/>
    </source>
</evidence>
<feature type="domain" description="FAD-binding FR-type" evidence="2">
    <location>
        <begin position="116"/>
        <end position="239"/>
    </location>
</feature>
<keyword evidence="4" id="KW-1185">Reference proteome</keyword>
<dbReference type="RefSeq" id="WP_043747162.1">
    <property type="nucleotide sequence ID" value="NZ_AQQX01000002.1"/>
</dbReference>
<dbReference type="Pfam" id="PF04954">
    <property type="entry name" value="SIP"/>
    <property type="match status" value="1"/>
</dbReference>
<gene>
    <name evidence="3" type="ORF">ATO9_07150</name>
</gene>
<proteinExistence type="inferred from homology"/>
<dbReference type="PANTHER" id="PTHR30157:SF0">
    <property type="entry name" value="NADPH-DEPENDENT FERRIC-CHELATE REDUCTASE"/>
    <property type="match status" value="1"/>
</dbReference>
<dbReference type="AlphaFoldDB" id="A0A0A0EHJ2"/>